<dbReference type="EMBL" id="JBEAFC010000008">
    <property type="protein sequence ID" value="KAL1545910.1"/>
    <property type="molecule type" value="Genomic_DNA"/>
</dbReference>
<proteinExistence type="predicted"/>
<keyword evidence="2" id="KW-0812">Transmembrane</keyword>
<sequence>MIIVAFLSSFILYEKMYLGRVVGAGVIVLGLYFVVWGKQKDYKSYSAEAHDIPVKQSDASKLEVITNNVERDERLV</sequence>
<gene>
    <name evidence="3" type="ORF">AAHA92_22582</name>
</gene>
<comment type="subcellular location">
    <subcellularLocation>
        <location evidence="1">Membrane</location>
        <topology evidence="1">Multi-pass membrane protein</topology>
    </subcellularLocation>
</comment>
<evidence type="ECO:0000256" key="2">
    <source>
        <dbReference type="SAM" id="Phobius"/>
    </source>
</evidence>
<accession>A0ABD1GP49</accession>
<reference evidence="3 4" key="1">
    <citation type="submission" date="2024-06" db="EMBL/GenBank/DDBJ databases">
        <title>A chromosome level genome sequence of Diviner's sage (Salvia divinorum).</title>
        <authorList>
            <person name="Ford S.A."/>
            <person name="Ro D.-K."/>
            <person name="Ness R.W."/>
            <person name="Phillips M.A."/>
        </authorList>
    </citation>
    <scope>NUCLEOTIDE SEQUENCE [LARGE SCALE GENOMIC DNA]</scope>
    <source>
        <strain evidence="3">SAF-2024a</strain>
        <tissue evidence="3">Leaf</tissue>
    </source>
</reference>
<comment type="caution">
    <text evidence="3">The sequence shown here is derived from an EMBL/GenBank/DDBJ whole genome shotgun (WGS) entry which is preliminary data.</text>
</comment>
<dbReference type="InterPro" id="IPR037185">
    <property type="entry name" value="EmrE-like"/>
</dbReference>
<evidence type="ECO:0000256" key="1">
    <source>
        <dbReference type="ARBA" id="ARBA00004141"/>
    </source>
</evidence>
<dbReference type="SUPFAM" id="SSF103481">
    <property type="entry name" value="Multidrug resistance efflux transporter EmrE"/>
    <property type="match status" value="1"/>
</dbReference>
<dbReference type="AlphaFoldDB" id="A0ABD1GP49"/>
<name>A0ABD1GP49_SALDI</name>
<organism evidence="3 4">
    <name type="scientific">Salvia divinorum</name>
    <name type="common">Maria pastora</name>
    <name type="synonym">Diviner's sage</name>
    <dbReference type="NCBI Taxonomy" id="28513"/>
    <lineage>
        <taxon>Eukaryota</taxon>
        <taxon>Viridiplantae</taxon>
        <taxon>Streptophyta</taxon>
        <taxon>Embryophyta</taxon>
        <taxon>Tracheophyta</taxon>
        <taxon>Spermatophyta</taxon>
        <taxon>Magnoliopsida</taxon>
        <taxon>eudicotyledons</taxon>
        <taxon>Gunneridae</taxon>
        <taxon>Pentapetalae</taxon>
        <taxon>asterids</taxon>
        <taxon>lamiids</taxon>
        <taxon>Lamiales</taxon>
        <taxon>Lamiaceae</taxon>
        <taxon>Nepetoideae</taxon>
        <taxon>Mentheae</taxon>
        <taxon>Salviinae</taxon>
        <taxon>Salvia</taxon>
        <taxon>Salvia subgen. Calosphace</taxon>
    </lineage>
</organism>
<keyword evidence="2" id="KW-1133">Transmembrane helix</keyword>
<keyword evidence="2" id="KW-0472">Membrane</keyword>
<protein>
    <submittedName>
        <fullName evidence="3">WAT1-related protein-like protein</fullName>
    </submittedName>
</protein>
<evidence type="ECO:0000313" key="4">
    <source>
        <dbReference type="Proteomes" id="UP001567538"/>
    </source>
</evidence>
<dbReference type="Proteomes" id="UP001567538">
    <property type="component" value="Unassembled WGS sequence"/>
</dbReference>
<evidence type="ECO:0000313" key="3">
    <source>
        <dbReference type="EMBL" id="KAL1545910.1"/>
    </source>
</evidence>
<feature type="transmembrane region" description="Helical" evidence="2">
    <location>
        <begin position="17"/>
        <end position="36"/>
    </location>
</feature>
<keyword evidence="4" id="KW-1185">Reference proteome</keyword>